<sequence length="242" mass="25901">MDAGSGFADRLKELMPDGNVSAFSRKVGIGATTLQGYLEGSLPRIDKAAQIARSTGVTLEWLINGETARDSASDVSQSATRTQQEHSGGPMLQVVDPQALEAGALLLVPRLDVEASAGAGRVAEIEEVTGFFAFDASYLREIGVNPHFARSIRVAGRSMLPTLGDQDWVIVDTSIDSVVDEALYAVNYGGLALVKRVRLRRDGSVVLCSDNKTEGYVDEIVPPAELPDLHIVGRVKGHFHVT</sequence>
<evidence type="ECO:0000313" key="6">
    <source>
        <dbReference type="EMBL" id="SCZ23747.1"/>
    </source>
</evidence>
<evidence type="ECO:0000313" key="7">
    <source>
        <dbReference type="Proteomes" id="UP000199347"/>
    </source>
</evidence>
<dbReference type="InterPro" id="IPR010982">
    <property type="entry name" value="Lambda_DNA-bd_dom_sf"/>
</dbReference>
<evidence type="ECO:0000256" key="2">
    <source>
        <dbReference type="ARBA" id="ARBA00023125"/>
    </source>
</evidence>
<dbReference type="PANTHER" id="PTHR40661:SF3">
    <property type="entry name" value="FELS-1 PROPHAGE TRANSCRIPTIONAL REGULATOR"/>
    <property type="match status" value="1"/>
</dbReference>
<dbReference type="InterPro" id="IPR036286">
    <property type="entry name" value="LexA/Signal_pep-like_sf"/>
</dbReference>
<evidence type="ECO:0000256" key="3">
    <source>
        <dbReference type="ARBA" id="ARBA00023163"/>
    </source>
</evidence>
<reference evidence="7" key="1">
    <citation type="submission" date="2016-10" db="EMBL/GenBank/DDBJ databases">
        <authorList>
            <person name="Varghese N."/>
            <person name="Submissions S."/>
        </authorList>
    </citation>
    <scope>NUCLEOTIDE SEQUENCE [LARGE SCALE GENOMIC DNA]</scope>
    <source>
        <strain evidence="7">DSM 2698</strain>
    </source>
</reference>
<gene>
    <name evidence="6" type="ORF">SAMN03080610_00597</name>
</gene>
<dbReference type="CDD" id="cd00093">
    <property type="entry name" value="HTH_XRE"/>
    <property type="match status" value="1"/>
</dbReference>
<dbReference type="RefSeq" id="WP_244514394.1">
    <property type="nucleotide sequence ID" value="NZ_FMVW01000001.1"/>
</dbReference>
<dbReference type="STRING" id="1120955.SAMN03080610_00597"/>
<proteinExistence type="predicted"/>
<evidence type="ECO:0000259" key="5">
    <source>
        <dbReference type="PROSITE" id="PS50943"/>
    </source>
</evidence>
<accession>A0A1G5MEX5</accession>
<dbReference type="InterPro" id="IPR001387">
    <property type="entry name" value="Cro/C1-type_HTH"/>
</dbReference>
<keyword evidence="1" id="KW-0805">Transcription regulation</keyword>
<dbReference type="PANTHER" id="PTHR40661">
    <property type="match status" value="1"/>
</dbReference>
<dbReference type="EMBL" id="FMVW01000001">
    <property type="protein sequence ID" value="SCZ23747.1"/>
    <property type="molecule type" value="Genomic_DNA"/>
</dbReference>
<name>A0A1G5MEX5_AFIMA</name>
<dbReference type="SUPFAM" id="SSF51306">
    <property type="entry name" value="LexA/Signal peptidase"/>
    <property type="match status" value="1"/>
</dbReference>
<dbReference type="PROSITE" id="PS50943">
    <property type="entry name" value="HTH_CROC1"/>
    <property type="match status" value="1"/>
</dbReference>
<keyword evidence="7" id="KW-1185">Reference proteome</keyword>
<dbReference type="Gene3D" id="2.10.109.10">
    <property type="entry name" value="Umud Fragment, subunit A"/>
    <property type="match status" value="1"/>
</dbReference>
<feature type="domain" description="HTH cro/C1-type" evidence="5">
    <location>
        <begin position="21"/>
        <end position="62"/>
    </location>
</feature>
<dbReference type="InterPro" id="IPR015927">
    <property type="entry name" value="Peptidase_S24_S26A/B/C"/>
</dbReference>
<dbReference type="Gene3D" id="1.10.260.40">
    <property type="entry name" value="lambda repressor-like DNA-binding domains"/>
    <property type="match status" value="1"/>
</dbReference>
<keyword evidence="3" id="KW-0804">Transcription</keyword>
<protein>
    <submittedName>
        <fullName evidence="6">Phage repressor protein C, contains Cro/C1-type HTH and peptisase s24 domains</fullName>
    </submittedName>
</protein>
<feature type="compositionally biased region" description="Polar residues" evidence="4">
    <location>
        <begin position="73"/>
        <end position="86"/>
    </location>
</feature>
<dbReference type="AlphaFoldDB" id="A0A1G5MEX5"/>
<dbReference type="GO" id="GO:0003677">
    <property type="term" value="F:DNA binding"/>
    <property type="evidence" value="ECO:0007669"/>
    <property type="project" value="UniProtKB-KW"/>
</dbReference>
<organism evidence="6 7">
    <name type="scientific">Afifella marina DSM 2698</name>
    <dbReference type="NCBI Taxonomy" id="1120955"/>
    <lineage>
        <taxon>Bacteria</taxon>
        <taxon>Pseudomonadati</taxon>
        <taxon>Pseudomonadota</taxon>
        <taxon>Alphaproteobacteria</taxon>
        <taxon>Hyphomicrobiales</taxon>
        <taxon>Afifellaceae</taxon>
        <taxon>Afifella</taxon>
    </lineage>
</organism>
<dbReference type="Pfam" id="PF00717">
    <property type="entry name" value="Peptidase_S24"/>
    <property type="match status" value="1"/>
</dbReference>
<keyword evidence="2" id="KW-0238">DNA-binding</keyword>
<dbReference type="InterPro" id="IPR039418">
    <property type="entry name" value="LexA-like"/>
</dbReference>
<feature type="region of interest" description="Disordered" evidence="4">
    <location>
        <begin position="72"/>
        <end position="91"/>
    </location>
</feature>
<dbReference type="SUPFAM" id="SSF47413">
    <property type="entry name" value="lambda repressor-like DNA-binding domains"/>
    <property type="match status" value="1"/>
</dbReference>
<dbReference type="CDD" id="cd06529">
    <property type="entry name" value="S24_LexA-like"/>
    <property type="match status" value="1"/>
</dbReference>
<evidence type="ECO:0000256" key="1">
    <source>
        <dbReference type="ARBA" id="ARBA00023015"/>
    </source>
</evidence>
<dbReference type="Proteomes" id="UP000199347">
    <property type="component" value="Unassembled WGS sequence"/>
</dbReference>
<evidence type="ECO:0000256" key="4">
    <source>
        <dbReference type="SAM" id="MobiDB-lite"/>
    </source>
</evidence>